<dbReference type="GO" id="GO:0016787">
    <property type="term" value="F:hydrolase activity"/>
    <property type="evidence" value="ECO:0007669"/>
    <property type="project" value="UniProtKB-KW"/>
</dbReference>
<evidence type="ECO:0000256" key="1">
    <source>
        <dbReference type="ARBA" id="ARBA00022801"/>
    </source>
</evidence>
<feature type="domain" description="Alpha/beta hydrolase fold-3" evidence="2">
    <location>
        <begin position="648"/>
        <end position="718"/>
    </location>
</feature>
<sequence length="745" mass="83663">GNTLEKLRICTMNKFIQFFGDIVAIKEDPTVVVTNMCFGSIPVRLFQPKGMSSKLRRGIIFYHGGGAIFGSMDTYHSLCSFLVRETDSVLLSVGYRKLPYYHHPVLLNDCLSATIQFLKGLETYGVDPSRVVLCGESIGACAVAIIVQVLLSSPSLPRIRAQILITPVTQAINFCLPSHQKSKNVPFLTREIMIFCLCKYLAIDVSWKDAMLTGAVIPPDKWKKYRKWISSDNIPRRFWSQDLQPEFLGCFNEAAYLETKHIFDVQISPVLADDTIIAQLPEVFLVTCENDILRDDGLLYKKRFEDQGVPVTWYHVEDGFHGCLVLFDWKFLSFPCSVKIGLESRLLEPWDHDCHMAGVAGELVYLFPRSLHMDCHSALSHCGNSLCLAASSQVQGNMLEKLRICSMPRFIQCLHDLVIKKNRNLTVTNMYFGTIPVRLFQPKAVSSRLLRGIIFYHGGGAICGSLDSYHNLCSFLAQETESVVLSVGYRKLPDHCYPSVPNDCLNATILFMKGLKSYGVDSSRVVVCGESIGGGAVAIVTQTLLNFPSLPKICAQVLITPVTQIINFRLPSHQQNQNVPFLTKDILMTSVCKFLDIDLSWKDAIARGSGVPPDTWKKYKKWLASDNLPRRFKSKNLLPEFPGPFNEAAYLETRHILTAEISPLLADDKIIAQLPQAFLVSCENDPLRDDALLYKKRLEDEGVPVTWYHVEDGFHGCIILFDKQPFSFPCSMKIVNAVISYVKGI</sequence>
<dbReference type="Pfam" id="PF07859">
    <property type="entry name" value="Abhydrolase_3"/>
    <property type="match status" value="4"/>
</dbReference>
<name>A0AAW0IA70_MYOGA</name>
<feature type="domain" description="Alpha/beta hydrolase fold-3" evidence="2">
    <location>
        <begin position="254"/>
        <end position="324"/>
    </location>
</feature>
<feature type="domain" description="Alpha/beta hydrolase fold-3" evidence="2">
    <location>
        <begin position="59"/>
        <end position="210"/>
    </location>
</feature>
<gene>
    <name evidence="3" type="ORF">U0070_016087</name>
</gene>
<dbReference type="EMBL" id="JBBHLL010000181">
    <property type="protein sequence ID" value="KAK7811147.1"/>
    <property type="molecule type" value="Genomic_DNA"/>
</dbReference>
<protein>
    <recommendedName>
        <fullName evidence="2">Alpha/beta hydrolase fold-3 domain-containing protein</fullName>
    </recommendedName>
</protein>
<feature type="non-terminal residue" evidence="3">
    <location>
        <position position="1"/>
    </location>
</feature>
<keyword evidence="4" id="KW-1185">Reference proteome</keyword>
<keyword evidence="1" id="KW-0378">Hydrolase</keyword>
<dbReference type="AlphaFoldDB" id="A0AAW0IA70"/>
<reference evidence="3 4" key="1">
    <citation type="journal article" date="2023" name="bioRxiv">
        <title>Conserved and derived expression patterns and positive selection on dental genes reveal complex evolutionary context of ever-growing rodent molars.</title>
        <authorList>
            <person name="Calamari Z.T."/>
            <person name="Song A."/>
            <person name="Cohen E."/>
            <person name="Akter M."/>
            <person name="Roy R.D."/>
            <person name="Hallikas O."/>
            <person name="Christensen M.M."/>
            <person name="Li P."/>
            <person name="Marangoni P."/>
            <person name="Jernvall J."/>
            <person name="Klein O.D."/>
        </authorList>
    </citation>
    <scope>NUCLEOTIDE SEQUENCE [LARGE SCALE GENOMIC DNA]</scope>
    <source>
        <strain evidence="3">V071</strain>
    </source>
</reference>
<dbReference type="PANTHER" id="PTHR48081:SF32">
    <property type="entry name" value="ALPHA_BETA HYDROLASE FOLD-3 DOMAIN-CONTAINING PROTEIN"/>
    <property type="match status" value="1"/>
</dbReference>
<feature type="domain" description="Alpha/beta hydrolase fold-3" evidence="2">
    <location>
        <begin position="453"/>
        <end position="589"/>
    </location>
</feature>
<dbReference type="InterPro" id="IPR029058">
    <property type="entry name" value="AB_hydrolase_fold"/>
</dbReference>
<dbReference type="Proteomes" id="UP001488838">
    <property type="component" value="Unassembled WGS sequence"/>
</dbReference>
<evidence type="ECO:0000313" key="4">
    <source>
        <dbReference type="Proteomes" id="UP001488838"/>
    </source>
</evidence>
<dbReference type="SUPFAM" id="SSF53474">
    <property type="entry name" value="alpha/beta-Hydrolases"/>
    <property type="match status" value="2"/>
</dbReference>
<dbReference type="Gene3D" id="3.40.50.1820">
    <property type="entry name" value="alpha/beta hydrolase"/>
    <property type="match status" value="2"/>
</dbReference>
<dbReference type="InterPro" id="IPR013094">
    <property type="entry name" value="AB_hydrolase_3"/>
</dbReference>
<evidence type="ECO:0000313" key="3">
    <source>
        <dbReference type="EMBL" id="KAK7811147.1"/>
    </source>
</evidence>
<organism evidence="3 4">
    <name type="scientific">Myodes glareolus</name>
    <name type="common">Bank vole</name>
    <name type="synonym">Clethrionomys glareolus</name>
    <dbReference type="NCBI Taxonomy" id="447135"/>
    <lineage>
        <taxon>Eukaryota</taxon>
        <taxon>Metazoa</taxon>
        <taxon>Chordata</taxon>
        <taxon>Craniata</taxon>
        <taxon>Vertebrata</taxon>
        <taxon>Euteleostomi</taxon>
        <taxon>Mammalia</taxon>
        <taxon>Eutheria</taxon>
        <taxon>Euarchontoglires</taxon>
        <taxon>Glires</taxon>
        <taxon>Rodentia</taxon>
        <taxon>Myomorpha</taxon>
        <taxon>Muroidea</taxon>
        <taxon>Cricetidae</taxon>
        <taxon>Arvicolinae</taxon>
        <taxon>Myodes</taxon>
    </lineage>
</organism>
<accession>A0AAW0IA70</accession>
<dbReference type="InterPro" id="IPR050300">
    <property type="entry name" value="GDXG_lipolytic_enzyme"/>
</dbReference>
<dbReference type="PANTHER" id="PTHR48081">
    <property type="entry name" value="AB HYDROLASE SUPERFAMILY PROTEIN C4A8.06C"/>
    <property type="match status" value="1"/>
</dbReference>
<comment type="caution">
    <text evidence="3">The sequence shown here is derived from an EMBL/GenBank/DDBJ whole genome shotgun (WGS) entry which is preliminary data.</text>
</comment>
<proteinExistence type="predicted"/>
<evidence type="ECO:0000259" key="2">
    <source>
        <dbReference type="Pfam" id="PF07859"/>
    </source>
</evidence>